<dbReference type="InterPro" id="IPR050266">
    <property type="entry name" value="AB_hydrolase_sf"/>
</dbReference>
<evidence type="ECO:0000313" key="2">
    <source>
        <dbReference type="EMBL" id="GEP04488.1"/>
    </source>
</evidence>
<dbReference type="GO" id="GO:0047372">
    <property type="term" value="F:monoacylglycerol lipase activity"/>
    <property type="evidence" value="ECO:0007669"/>
    <property type="project" value="TreeGrafter"/>
</dbReference>
<dbReference type="PRINTS" id="PR00111">
    <property type="entry name" value="ABHYDROLASE"/>
</dbReference>
<dbReference type="Pfam" id="PF12697">
    <property type="entry name" value="Abhydrolase_6"/>
    <property type="match status" value="1"/>
</dbReference>
<dbReference type="EMBL" id="BJZU01000046">
    <property type="protein sequence ID" value="GEP04488.1"/>
    <property type="molecule type" value="Genomic_DNA"/>
</dbReference>
<reference evidence="3" key="1">
    <citation type="journal article" date="2014" name="Int. J. Syst. Evol. Microbiol.">
        <title>Complete genome of a new Firmicutes species belonging to the dominant human colonic microbiota ('Ruminococcus bicirculans') reveals two chromosomes and a selective capacity to utilize plant glucans.</title>
        <authorList>
            <consortium name="NISC Comparative Sequencing Program"/>
            <person name="Wegmann U."/>
            <person name="Louis P."/>
            <person name="Goesmann A."/>
            <person name="Henrissat B."/>
            <person name="Duncan S.H."/>
            <person name="Flint H.J."/>
        </authorList>
    </citation>
    <scope>NUCLEOTIDE SEQUENCE</scope>
    <source>
        <strain evidence="3">NBRC 107715</strain>
    </source>
</reference>
<protein>
    <submittedName>
        <fullName evidence="2">Hydrolase</fullName>
    </submittedName>
</protein>
<dbReference type="InterPro" id="IPR000073">
    <property type="entry name" value="AB_hydrolase_1"/>
</dbReference>
<evidence type="ECO:0000313" key="4">
    <source>
        <dbReference type="Proteomes" id="UP000321960"/>
    </source>
</evidence>
<evidence type="ECO:0000313" key="3">
    <source>
        <dbReference type="EMBL" id="GLS64767.1"/>
    </source>
</evidence>
<keyword evidence="2" id="KW-0378">Hydrolase</keyword>
<evidence type="ECO:0000259" key="1">
    <source>
        <dbReference type="Pfam" id="PF12697"/>
    </source>
</evidence>
<proteinExistence type="predicted"/>
<reference evidence="3" key="4">
    <citation type="submission" date="2023-01" db="EMBL/GenBank/DDBJ databases">
        <title>Draft genome sequence of Methylobacterium oxalidis strain NBRC 107715.</title>
        <authorList>
            <person name="Sun Q."/>
            <person name="Mori K."/>
        </authorList>
    </citation>
    <scope>NUCLEOTIDE SEQUENCE</scope>
    <source>
        <strain evidence="3">NBRC 107715</strain>
    </source>
</reference>
<dbReference type="PANTHER" id="PTHR43798:SF33">
    <property type="entry name" value="HYDROLASE, PUTATIVE (AFU_ORTHOLOGUE AFUA_2G14860)-RELATED"/>
    <property type="match status" value="1"/>
</dbReference>
<organism evidence="2 4">
    <name type="scientific">Methylobacterium oxalidis</name>
    <dbReference type="NCBI Taxonomy" id="944322"/>
    <lineage>
        <taxon>Bacteria</taxon>
        <taxon>Pseudomonadati</taxon>
        <taxon>Pseudomonadota</taxon>
        <taxon>Alphaproteobacteria</taxon>
        <taxon>Hyphomicrobiales</taxon>
        <taxon>Methylobacteriaceae</taxon>
        <taxon>Methylobacterium</taxon>
    </lineage>
</organism>
<dbReference type="InterPro" id="IPR000639">
    <property type="entry name" value="Epox_hydrolase-like"/>
</dbReference>
<dbReference type="PRINTS" id="PR00412">
    <property type="entry name" value="EPOXHYDRLASE"/>
</dbReference>
<dbReference type="GO" id="GO:0046464">
    <property type="term" value="P:acylglycerol catabolic process"/>
    <property type="evidence" value="ECO:0007669"/>
    <property type="project" value="TreeGrafter"/>
</dbReference>
<dbReference type="GO" id="GO:0016020">
    <property type="term" value="C:membrane"/>
    <property type="evidence" value="ECO:0007669"/>
    <property type="project" value="TreeGrafter"/>
</dbReference>
<dbReference type="Proteomes" id="UP001156856">
    <property type="component" value="Unassembled WGS sequence"/>
</dbReference>
<evidence type="ECO:0000313" key="5">
    <source>
        <dbReference type="Proteomes" id="UP001156856"/>
    </source>
</evidence>
<dbReference type="EMBL" id="BSPK01000053">
    <property type="protein sequence ID" value="GLS64767.1"/>
    <property type="molecule type" value="Genomic_DNA"/>
</dbReference>
<dbReference type="Gene3D" id="3.40.50.1820">
    <property type="entry name" value="alpha/beta hydrolase"/>
    <property type="match status" value="1"/>
</dbReference>
<accession>A0A512J3D4</accession>
<dbReference type="SUPFAM" id="SSF53474">
    <property type="entry name" value="alpha/beta-Hydrolases"/>
    <property type="match status" value="1"/>
</dbReference>
<reference evidence="2 4" key="3">
    <citation type="submission" date="2019-07" db="EMBL/GenBank/DDBJ databases">
        <title>Whole genome shotgun sequence of Methylobacterium oxalidis NBRC 107715.</title>
        <authorList>
            <person name="Hosoyama A."/>
            <person name="Uohara A."/>
            <person name="Ohji S."/>
            <person name="Ichikawa N."/>
        </authorList>
    </citation>
    <scope>NUCLEOTIDE SEQUENCE [LARGE SCALE GENOMIC DNA]</scope>
    <source>
        <strain evidence="2 4">NBRC 107715</strain>
    </source>
</reference>
<keyword evidence="5" id="KW-1185">Reference proteome</keyword>
<dbReference type="AlphaFoldDB" id="A0A512J3D4"/>
<name>A0A512J3D4_9HYPH</name>
<sequence length="377" mass="40258">MRRTLPQARGYRPARIASSALCHPADGAPRPASPGVLMRVPALIAGLAAGLALILAPPPARAQPVAGDAPLGIGLEGFPYPYPVRFLPLSRDHEAQRLAYMDVAPVGQPNGRTVVLLHGRNFPSSYWQPVITALTGAGYRVVAPDQLGFGKSSKPVGPFTFDAMAADTVALLDALGLERVDVVAHSMGGMLAVRLARNAPARVNSLVLEAPIGLEDYRFSVPPVPNAVLLKREGELTADAYRKQLVTSYALTLPPEAIEPFVSLRERVKGSGEYPRWLQSFVNSYVAIWGQPVVHEIPLVVAPTLFVMGGLDRNAPGKPFAPPELQAKMGDNAGHARALAARMANGRAEVIEGVGHLVHMEATDRFNALALDFLNSH</sequence>
<dbReference type="Proteomes" id="UP000321960">
    <property type="component" value="Unassembled WGS sequence"/>
</dbReference>
<reference evidence="5" key="2">
    <citation type="journal article" date="2019" name="Int. J. Syst. Evol. Microbiol.">
        <title>The Global Catalogue of Microorganisms (GCM) 10K type strain sequencing project: providing services to taxonomists for standard genome sequencing and annotation.</title>
        <authorList>
            <consortium name="The Broad Institute Genomics Platform"/>
            <consortium name="The Broad Institute Genome Sequencing Center for Infectious Disease"/>
            <person name="Wu L."/>
            <person name="Ma J."/>
        </authorList>
    </citation>
    <scope>NUCLEOTIDE SEQUENCE [LARGE SCALE GENOMIC DNA]</scope>
    <source>
        <strain evidence="5">NBRC 107715</strain>
    </source>
</reference>
<comment type="caution">
    <text evidence="2">The sequence shown here is derived from an EMBL/GenBank/DDBJ whole genome shotgun (WGS) entry which is preliminary data.</text>
</comment>
<dbReference type="PANTHER" id="PTHR43798">
    <property type="entry name" value="MONOACYLGLYCEROL LIPASE"/>
    <property type="match status" value="1"/>
</dbReference>
<gene>
    <name evidence="3" type="ORF">GCM10007888_31480</name>
    <name evidence="2" type="ORF">MOX02_25260</name>
</gene>
<feature type="domain" description="AB hydrolase-1" evidence="1">
    <location>
        <begin position="114"/>
        <end position="368"/>
    </location>
</feature>
<dbReference type="InterPro" id="IPR029058">
    <property type="entry name" value="AB_hydrolase_fold"/>
</dbReference>